<dbReference type="AlphaFoldDB" id="A0A1S2VEF3"/>
<dbReference type="Proteomes" id="UP000181790">
    <property type="component" value="Unassembled WGS sequence"/>
</dbReference>
<dbReference type="EMBL" id="MORL01000018">
    <property type="protein sequence ID" value="OIN56800.1"/>
    <property type="molecule type" value="Genomic_DNA"/>
</dbReference>
<gene>
    <name evidence="1" type="ORF">BLX24_22760</name>
</gene>
<proteinExistence type="predicted"/>
<dbReference type="OrthoDB" id="581584at2"/>
<protein>
    <recommendedName>
        <fullName evidence="3">Methyltransferase</fullName>
    </recommendedName>
</protein>
<evidence type="ECO:0000313" key="1">
    <source>
        <dbReference type="EMBL" id="OIN56800.1"/>
    </source>
</evidence>
<accession>A0A1S2VEF3</accession>
<reference evidence="1 2" key="1">
    <citation type="submission" date="2016-10" db="EMBL/GenBank/DDBJ databases">
        <title>Arsenicibacter rosenii gen. nov., sp. nov., an efficient arsenic-methylating bacterium isolated from an arsenic-contaminated paddy soil.</title>
        <authorList>
            <person name="Huang K."/>
        </authorList>
    </citation>
    <scope>NUCLEOTIDE SEQUENCE [LARGE SCALE GENOMIC DNA]</scope>
    <source>
        <strain evidence="1 2">SM-1</strain>
    </source>
</reference>
<organism evidence="1 2">
    <name type="scientific">Arsenicibacter rosenii</name>
    <dbReference type="NCBI Taxonomy" id="1750698"/>
    <lineage>
        <taxon>Bacteria</taxon>
        <taxon>Pseudomonadati</taxon>
        <taxon>Bacteroidota</taxon>
        <taxon>Cytophagia</taxon>
        <taxon>Cytophagales</taxon>
        <taxon>Spirosomataceae</taxon>
        <taxon>Arsenicibacter</taxon>
    </lineage>
</organism>
<keyword evidence="2" id="KW-1185">Reference proteome</keyword>
<evidence type="ECO:0000313" key="2">
    <source>
        <dbReference type="Proteomes" id="UP000181790"/>
    </source>
</evidence>
<evidence type="ECO:0008006" key="3">
    <source>
        <dbReference type="Google" id="ProtNLM"/>
    </source>
</evidence>
<dbReference type="RefSeq" id="WP_071505526.1">
    <property type="nucleotide sequence ID" value="NZ_MORL01000018.1"/>
</dbReference>
<sequence length="219" mass="24444">MNGTLINSTVPAELEALLMPVGKLIPVPAADLARFSQEQLSAFCHKHAVYQLPTTELIRFLEDEIGDRTAIEIGAGNGAVGRALGIPVTDSCLQQSNLPGVRELYDLNGIPRVQYPDDVLKITGNHAVMQMKPQVVVGCWITERFNTETGKGNVYGVDELQLARHTQTYIHVGNELTHGDKGLLKKYYYEEVKAGWLYSRSMQKEHNVIYIFNFLRDGK</sequence>
<name>A0A1S2VEF3_9BACT</name>
<comment type="caution">
    <text evidence="1">The sequence shown here is derived from an EMBL/GenBank/DDBJ whole genome shotgun (WGS) entry which is preliminary data.</text>
</comment>